<reference evidence="2 3" key="1">
    <citation type="submission" date="2014-11" db="EMBL/GenBank/DDBJ databases">
        <authorList>
            <person name="Zhu J."/>
            <person name="Qi W."/>
            <person name="Song R."/>
        </authorList>
    </citation>
    <scope>NUCLEOTIDE SEQUENCE [LARGE SCALE GENOMIC DNA]</scope>
</reference>
<dbReference type="AlphaFoldDB" id="A0A0G4GPW7"/>
<organism evidence="2 3">
    <name type="scientific">Vitrella brassicaformis (strain CCMP3155)</name>
    <dbReference type="NCBI Taxonomy" id="1169540"/>
    <lineage>
        <taxon>Eukaryota</taxon>
        <taxon>Sar</taxon>
        <taxon>Alveolata</taxon>
        <taxon>Colpodellida</taxon>
        <taxon>Vitrellaceae</taxon>
        <taxon>Vitrella</taxon>
    </lineage>
</organism>
<evidence type="ECO:0000256" key="1">
    <source>
        <dbReference type="SAM" id="Phobius"/>
    </source>
</evidence>
<keyword evidence="1" id="KW-0472">Membrane</keyword>
<dbReference type="EMBL" id="CDMY01000751">
    <property type="protein sequence ID" value="CEM32411.1"/>
    <property type="molecule type" value="Genomic_DNA"/>
</dbReference>
<evidence type="ECO:0000313" key="3">
    <source>
        <dbReference type="Proteomes" id="UP000041254"/>
    </source>
</evidence>
<keyword evidence="3" id="KW-1185">Reference proteome</keyword>
<keyword evidence="1" id="KW-1133">Transmembrane helix</keyword>
<dbReference type="PhylomeDB" id="A0A0G4GPW7"/>
<name>A0A0G4GPW7_VITBC</name>
<dbReference type="VEuPathDB" id="CryptoDB:Vbra_1612"/>
<accession>A0A0G4GPW7</accession>
<keyword evidence="1" id="KW-0812">Transmembrane</keyword>
<protein>
    <submittedName>
        <fullName evidence="2">Uncharacterized protein</fullName>
    </submittedName>
</protein>
<dbReference type="Proteomes" id="UP000041254">
    <property type="component" value="Unassembled WGS sequence"/>
</dbReference>
<gene>
    <name evidence="2" type="ORF">Vbra_1612</name>
</gene>
<evidence type="ECO:0000313" key="2">
    <source>
        <dbReference type="EMBL" id="CEM32411.1"/>
    </source>
</evidence>
<sequence>MRQLGKIGTQVSVPRLICDAPPMARCDSHRRRRRLSLLRFCIGLFLVLGLASGEVDGRPAPTGTSTVEDQCDKPCRCDPSHPLAAASRQLQVAETTDGLTRDVADGVSAETDMLHQCSDWFRVSADTPAISTSTSPQRDHAISPVAKLQLLHSYRPFGVGRPFGVERVMPRTSMRGLAGFSAANKTNGTVGIINEDCMVCEDDARGPLREFIRSLNIEMRGGAAAAVFRVCDLPFIVCIRFRTGRKGPSTRGAMGEWVGGGDGMVDGYIMVLDADHLIFPPGGVELHASFYDLKGLLGVALWNVPLYGRLSERIGEMTQLRLL</sequence>
<proteinExistence type="predicted"/>
<dbReference type="InParanoid" id="A0A0G4GPW7"/>
<feature type="transmembrane region" description="Helical" evidence="1">
    <location>
        <begin position="35"/>
        <end position="53"/>
    </location>
</feature>